<evidence type="ECO:0000313" key="1">
    <source>
        <dbReference type="EMBL" id="SNQ62379.1"/>
    </source>
</evidence>
<accession>A0A284VT39</accession>
<dbReference type="RefSeq" id="WP_096206956.1">
    <property type="nucleotide sequence ID" value="NZ_FZMP01000219.1"/>
</dbReference>
<name>A0A284VT39_9EURY</name>
<dbReference type="AlphaFoldDB" id="A0A284VT39"/>
<proteinExistence type="predicted"/>
<dbReference type="PROSITE" id="PS51257">
    <property type="entry name" value="PROKAR_LIPOPROTEIN"/>
    <property type="match status" value="1"/>
</dbReference>
<reference evidence="2" key="1">
    <citation type="submission" date="2017-06" db="EMBL/GenBank/DDBJ databases">
        <authorList>
            <person name="Cremers G."/>
        </authorList>
    </citation>
    <scope>NUCLEOTIDE SEQUENCE [LARGE SCALE GENOMIC DNA]</scope>
</reference>
<dbReference type="EMBL" id="FZMP01000219">
    <property type="protein sequence ID" value="SNQ62379.1"/>
    <property type="molecule type" value="Genomic_DNA"/>
</dbReference>
<protein>
    <submittedName>
        <fullName evidence="1">Uncharacterized protein</fullName>
    </submittedName>
</protein>
<organism evidence="1 2">
    <name type="scientific">Candidatus Methanoperedens nitratireducens</name>
    <dbReference type="NCBI Taxonomy" id="1392998"/>
    <lineage>
        <taxon>Archaea</taxon>
        <taxon>Methanobacteriati</taxon>
        <taxon>Methanobacteriota</taxon>
        <taxon>Stenosarchaea group</taxon>
        <taxon>Methanomicrobia</taxon>
        <taxon>Methanosarcinales</taxon>
        <taxon>ANME-2 cluster</taxon>
        <taxon>Candidatus Methanoperedentaceae</taxon>
        <taxon>Candidatus Methanoperedens</taxon>
    </lineage>
</organism>
<sequence>MEARVSGKMKKSAIEVVVAILVLTATVSMSGCIQDKPATAAPDDQKLVTSAPTGNIPVTTIEKVSNELDILNSKGWNRLAVQLNRPRTTTLLWYHLKKTIGFEPKIVFGNPNKLNTSIAIPVKQGGNSTLPKIRIKGVDYYIIDPMTPSIINEFNYGYMYDDPGSVAPGFFNDFRLNTGDIGIVEQWMKETGVNVYDTDFPIK</sequence>
<dbReference type="Proteomes" id="UP000218615">
    <property type="component" value="Unassembled WGS sequence"/>
</dbReference>
<keyword evidence="2" id="KW-1185">Reference proteome</keyword>
<evidence type="ECO:0000313" key="2">
    <source>
        <dbReference type="Proteomes" id="UP000218615"/>
    </source>
</evidence>
<gene>
    <name evidence="1" type="ORF">MNV_700033</name>
</gene>